<keyword evidence="10" id="KW-1185">Reference proteome</keyword>
<evidence type="ECO:0000256" key="1">
    <source>
        <dbReference type="ARBA" id="ARBA00004196"/>
    </source>
</evidence>
<organism evidence="9 10">
    <name type="scientific">Devosia marina</name>
    <dbReference type="NCBI Taxonomy" id="2683198"/>
    <lineage>
        <taxon>Bacteria</taxon>
        <taxon>Pseudomonadati</taxon>
        <taxon>Pseudomonadota</taxon>
        <taxon>Alphaproteobacteria</taxon>
        <taxon>Hyphomicrobiales</taxon>
        <taxon>Devosiaceae</taxon>
        <taxon>Devosia</taxon>
    </lineage>
</organism>
<dbReference type="Pfam" id="PF23914">
    <property type="entry name" value="TPR_CcmH_CycH"/>
    <property type="match status" value="1"/>
</dbReference>
<evidence type="ECO:0000256" key="6">
    <source>
        <dbReference type="SAM" id="MobiDB-lite"/>
    </source>
</evidence>
<feature type="domain" description="Cytochrome c-type biogenesis protein H TPR" evidence="8">
    <location>
        <begin position="522"/>
        <end position="635"/>
    </location>
</feature>
<evidence type="ECO:0000313" key="10">
    <source>
        <dbReference type="Proteomes" id="UP000438106"/>
    </source>
</evidence>
<proteinExistence type="predicted"/>
<evidence type="ECO:0000256" key="3">
    <source>
        <dbReference type="ARBA" id="ARBA00022748"/>
    </source>
</evidence>
<comment type="subcellular location">
    <subcellularLocation>
        <location evidence="1">Cell envelope</location>
    </subcellularLocation>
</comment>
<keyword evidence="3" id="KW-0201">Cytochrome c-type biogenesis</keyword>
<keyword evidence="4 5" id="KW-0802">TPR repeat</keyword>
<dbReference type="EMBL" id="WQRF01000001">
    <property type="protein sequence ID" value="MVS97625.1"/>
    <property type="molecule type" value="Genomic_DNA"/>
</dbReference>
<dbReference type="GO" id="GO:0005886">
    <property type="term" value="C:plasma membrane"/>
    <property type="evidence" value="ECO:0007669"/>
    <property type="project" value="TreeGrafter"/>
</dbReference>
<keyword evidence="7" id="KW-0812">Transmembrane</keyword>
<dbReference type="InterPro" id="IPR051263">
    <property type="entry name" value="C-type_cytochrome_biogenesis"/>
</dbReference>
<feature type="transmembrane region" description="Helical" evidence="7">
    <location>
        <begin position="383"/>
        <end position="404"/>
    </location>
</feature>
<dbReference type="PANTHER" id="PTHR47870">
    <property type="entry name" value="CYTOCHROME C-TYPE BIOGENESIS PROTEIN CCMH"/>
    <property type="match status" value="1"/>
</dbReference>
<dbReference type="GO" id="GO:0017004">
    <property type="term" value="P:cytochrome complex assembly"/>
    <property type="evidence" value="ECO:0007669"/>
    <property type="project" value="UniProtKB-KW"/>
</dbReference>
<accession>A0A7X3K284</accession>
<dbReference type="PROSITE" id="PS50005">
    <property type="entry name" value="TPR"/>
    <property type="match status" value="1"/>
</dbReference>
<evidence type="ECO:0000256" key="2">
    <source>
        <dbReference type="ARBA" id="ARBA00022737"/>
    </source>
</evidence>
<feature type="transmembrane region" description="Helical" evidence="7">
    <location>
        <begin position="472"/>
        <end position="492"/>
    </location>
</feature>
<feature type="compositionally biased region" description="Polar residues" evidence="6">
    <location>
        <begin position="253"/>
        <end position="272"/>
    </location>
</feature>
<dbReference type="InterPro" id="IPR056413">
    <property type="entry name" value="TPR_CcmH_CycH"/>
</dbReference>
<dbReference type="PANTHER" id="PTHR47870:SF1">
    <property type="entry name" value="CYTOCHROME C-TYPE BIOGENESIS PROTEIN CCMH"/>
    <property type="match status" value="1"/>
</dbReference>
<keyword evidence="7" id="KW-1133">Transmembrane helix</keyword>
<evidence type="ECO:0000259" key="8">
    <source>
        <dbReference type="Pfam" id="PF23914"/>
    </source>
</evidence>
<dbReference type="SUPFAM" id="SSF48452">
    <property type="entry name" value="TPR-like"/>
    <property type="match status" value="1"/>
</dbReference>
<dbReference type="Gene3D" id="1.25.40.10">
    <property type="entry name" value="Tetratricopeptide repeat domain"/>
    <property type="match status" value="1"/>
</dbReference>
<keyword evidence="7" id="KW-0472">Membrane</keyword>
<evidence type="ECO:0000256" key="4">
    <source>
        <dbReference type="ARBA" id="ARBA00022803"/>
    </source>
</evidence>
<sequence length="740" mass="79855">MLVEPSGLICRGPVSQPAGEGRRNERPKAASVRDNVGSLPCHASKSRCPVFGRQRGIARLSGLFHLPVLPQKAVHMFRKCGPLAWAKCGNPAFCLLRQEQPLVQFEHDGGSQRPGRRGQDARMTHTLEQRRPLAQRQPCHDCLVVGQHGLLGPACSPVGFNLHCTVIVDRYRMRRQALHRTVRQPALQPSFQLRAVQPHGVAKDHARTIAAQRGLPNRFGRDAKSPSHVAHMGEGFNGAGVLGKEDRVDTRKGTSTGNPGCQTSGLRRSSSQHGPALWPCNWTHGKVNAAGQPIACPILPDEQDLPAMFAAQQPRQKLSHGGRTKDRKVEFCVAHAANRPATTGPCGNASLLSRAVLMVFCRIRLIEGHALPRLADKRLGPMIFWSIAIAVTAIACAALFYAAAGRTVNATTGEMADQNRHFRLALDAIEADERSGKLDASQALAAKGELAREILRDKAAPDPAPARSFGQLQLLSGLAITAALSLALYAFLGRPDLPAQPLADRPELVAQSLDLDDAVARIEARLIEAPDDLRGWQVIAPAYLEMGRFADAAEAYRRVMALSAPSADLRTDLAEALLLDANGAGSDEAMDQLEQAVAADAGHVRSRLYLAAEFMRLGRYDQAQTYWQQAINLAQGNESWLPAARQGLAVAANDGVDTTAADQAEMIQGMVGGLADRLYAEGGSVEEWSQLVRSYLVLNDRDNAQRAYDAAVIAYPAAFDRGELDTLALDAGLTLNGDDQ</sequence>
<dbReference type="NCBIfam" id="TIGR03142">
    <property type="entry name" value="cytochro_ccmI"/>
    <property type="match status" value="1"/>
</dbReference>
<reference evidence="9 10" key="1">
    <citation type="submission" date="2019-12" db="EMBL/GenBank/DDBJ databases">
        <title>Devosia maris sp. nov., isolated from the deep seawater.</title>
        <authorList>
            <person name="Liu Y."/>
        </authorList>
    </citation>
    <scope>NUCLEOTIDE SEQUENCE [LARGE SCALE GENOMIC DNA]</scope>
    <source>
        <strain evidence="9 10">L53-10-65</strain>
    </source>
</reference>
<dbReference type="InterPro" id="IPR017560">
    <property type="entry name" value="Cyt_c_biogenesis_CcmI"/>
</dbReference>
<feature type="repeat" description="TPR" evidence="5">
    <location>
        <begin position="604"/>
        <end position="637"/>
    </location>
</feature>
<dbReference type="AlphaFoldDB" id="A0A7X3K284"/>
<evidence type="ECO:0000256" key="5">
    <source>
        <dbReference type="PROSITE-ProRule" id="PRU00339"/>
    </source>
</evidence>
<evidence type="ECO:0000256" key="7">
    <source>
        <dbReference type="SAM" id="Phobius"/>
    </source>
</evidence>
<evidence type="ECO:0000313" key="9">
    <source>
        <dbReference type="EMBL" id="MVS97625.1"/>
    </source>
</evidence>
<name>A0A7X3K284_9HYPH</name>
<dbReference type="InterPro" id="IPR019734">
    <property type="entry name" value="TPR_rpt"/>
</dbReference>
<feature type="region of interest" description="Disordered" evidence="6">
    <location>
        <begin position="11"/>
        <end position="36"/>
    </location>
</feature>
<feature type="region of interest" description="Disordered" evidence="6">
    <location>
        <begin position="248"/>
        <end position="272"/>
    </location>
</feature>
<comment type="caution">
    <text evidence="9">The sequence shown here is derived from an EMBL/GenBank/DDBJ whole genome shotgun (WGS) entry which is preliminary data.</text>
</comment>
<gene>
    <name evidence="9" type="primary">ccmI</name>
    <name evidence="9" type="ORF">GO014_01100</name>
</gene>
<keyword evidence="2" id="KW-0677">Repeat</keyword>
<dbReference type="GO" id="GO:0030313">
    <property type="term" value="C:cell envelope"/>
    <property type="evidence" value="ECO:0007669"/>
    <property type="project" value="UniProtKB-SubCell"/>
</dbReference>
<dbReference type="Proteomes" id="UP000438106">
    <property type="component" value="Unassembled WGS sequence"/>
</dbReference>
<protein>
    <submittedName>
        <fullName evidence="9">C-type cytochrome biogenesis protein CcmI</fullName>
    </submittedName>
</protein>
<dbReference type="InterPro" id="IPR011990">
    <property type="entry name" value="TPR-like_helical_dom_sf"/>
</dbReference>
<dbReference type="SMART" id="SM00028">
    <property type="entry name" value="TPR"/>
    <property type="match status" value="3"/>
</dbReference>